<dbReference type="InterPro" id="IPR019619">
    <property type="entry name" value="DUF2490"/>
</dbReference>
<dbReference type="RefSeq" id="WP_400185442.1">
    <property type="nucleotide sequence ID" value="NZ_JBGORX010000001.1"/>
</dbReference>
<gene>
    <name evidence="1" type="ORF">ACD661_00230</name>
</gene>
<dbReference type="Proteomes" id="UP001615550">
    <property type="component" value="Unassembled WGS sequence"/>
</dbReference>
<proteinExistence type="predicted"/>
<comment type="caution">
    <text evidence="1">The sequence shown here is derived from an EMBL/GenBank/DDBJ whole genome shotgun (WGS) entry which is preliminary data.</text>
</comment>
<organism evidence="1 2">
    <name type="scientific">Legionella lytica</name>
    <dbReference type="NCBI Taxonomy" id="96232"/>
    <lineage>
        <taxon>Bacteria</taxon>
        <taxon>Pseudomonadati</taxon>
        <taxon>Pseudomonadota</taxon>
        <taxon>Gammaproteobacteria</taxon>
        <taxon>Legionellales</taxon>
        <taxon>Legionellaceae</taxon>
        <taxon>Legionella</taxon>
    </lineage>
</organism>
<dbReference type="EMBL" id="JBGORX010000001">
    <property type="protein sequence ID" value="MFJ1266975.1"/>
    <property type="molecule type" value="Genomic_DNA"/>
</dbReference>
<evidence type="ECO:0000313" key="2">
    <source>
        <dbReference type="Proteomes" id="UP001615550"/>
    </source>
</evidence>
<sequence length="230" mass="27219">MDRLRYSFWIKLIAVFFLCSGVQIANSTRTYSKDWAVVNIIGPLSENSSFKYYVEPQLRLIDNASVFNQFLFLGGLGYQFNPNLMFFVGPGWILTKTPANTTHTEQRWWQQLNWRVASDANFSLNSRTRLEERRQSNQSQTAVRLRERLWLRVPFKWRNYSFSTFDEFFFNLNHPQWTSPYFFEQNRAFIGIAKQLSKSTVMDLGYLHQSIHSRNHETSNVILLSLTMIN</sequence>
<accession>A0ABW8D2Q6</accession>
<protein>
    <submittedName>
        <fullName evidence="1">DUF2490 domain-containing protein</fullName>
    </submittedName>
</protein>
<evidence type="ECO:0000313" key="1">
    <source>
        <dbReference type="EMBL" id="MFJ1266975.1"/>
    </source>
</evidence>
<dbReference type="Pfam" id="PF10677">
    <property type="entry name" value="DUF2490"/>
    <property type="match status" value="1"/>
</dbReference>
<reference evidence="1 2" key="1">
    <citation type="submission" date="2024-08" db="EMBL/GenBank/DDBJ databases">
        <title>Draft Genome Sequence of Legionella lytica strain DSB2004, Isolated From a Fire Sprinkler System.</title>
        <authorList>
            <person name="Everhart A.D."/>
            <person name="Kidane D.T."/>
            <person name="Farone A.L."/>
            <person name="Farone M.B."/>
        </authorList>
    </citation>
    <scope>NUCLEOTIDE SEQUENCE [LARGE SCALE GENOMIC DNA]</scope>
    <source>
        <strain evidence="1 2">DSB2004</strain>
    </source>
</reference>
<name>A0ABW8D2Q6_9GAMM</name>
<keyword evidence="2" id="KW-1185">Reference proteome</keyword>